<keyword evidence="3" id="KW-1185">Reference proteome</keyword>
<dbReference type="eggNOG" id="ENOG502SP02">
    <property type="taxonomic scope" value="Eukaryota"/>
</dbReference>
<dbReference type="STRING" id="670483.S7QF27"/>
<dbReference type="KEGG" id="gtr:GLOTRDRAFT_114869"/>
<dbReference type="GeneID" id="19299949"/>
<sequence length="294" mass="32244">MFSIGTTDSSSLFTMARSKLHSVVGAGAKDNCSLHRWVLLKNSIVRSRSPAVPVVSTDISPSNDGHRRDGEEEEEDSLAEEEDMFVFPDAGVFADTREAETPSSEAQWLDSLLETLGDEDEEGGDPSMQISVSPEDDGSFTPPPSPSSSSDDLFSPHSCYSSVYYPPNPYPPFHPPLVRQCQLDSDFHAALDMCPLSDPLPYADDFDDLSVPDAIEDTSDDESDSPTTPFARSTSSLIDPASIPLPHEPTRPGRRPQVYIDTDDSYFYPFELDPPSFSDDHVHSSPAFVPMQEC</sequence>
<dbReference type="Proteomes" id="UP000030669">
    <property type="component" value="Unassembled WGS sequence"/>
</dbReference>
<feature type="compositionally biased region" description="Acidic residues" evidence="1">
    <location>
        <begin position="71"/>
        <end position="84"/>
    </location>
</feature>
<feature type="region of interest" description="Disordered" evidence="1">
    <location>
        <begin position="52"/>
        <end position="84"/>
    </location>
</feature>
<dbReference type="HOGENOM" id="CLU_940470_0_0_1"/>
<dbReference type="AlphaFoldDB" id="S7QF27"/>
<dbReference type="EMBL" id="KB469298">
    <property type="protein sequence ID" value="EPQ58441.1"/>
    <property type="molecule type" value="Genomic_DNA"/>
</dbReference>
<dbReference type="OrthoDB" id="3263748at2759"/>
<name>S7QF27_GLOTA</name>
<proteinExistence type="predicted"/>
<feature type="region of interest" description="Disordered" evidence="1">
    <location>
        <begin position="117"/>
        <end position="153"/>
    </location>
</feature>
<evidence type="ECO:0000313" key="2">
    <source>
        <dbReference type="EMBL" id="EPQ58441.1"/>
    </source>
</evidence>
<protein>
    <submittedName>
        <fullName evidence="2">Uncharacterized protein</fullName>
    </submittedName>
</protein>
<dbReference type="RefSeq" id="XP_007863619.1">
    <property type="nucleotide sequence ID" value="XM_007865428.1"/>
</dbReference>
<dbReference type="OMA" id="AFMFPDP"/>
<organism evidence="2 3">
    <name type="scientific">Gloeophyllum trabeum (strain ATCC 11539 / FP-39264 / Madison 617)</name>
    <name type="common">Brown rot fungus</name>
    <dbReference type="NCBI Taxonomy" id="670483"/>
    <lineage>
        <taxon>Eukaryota</taxon>
        <taxon>Fungi</taxon>
        <taxon>Dikarya</taxon>
        <taxon>Basidiomycota</taxon>
        <taxon>Agaricomycotina</taxon>
        <taxon>Agaricomycetes</taxon>
        <taxon>Gloeophyllales</taxon>
        <taxon>Gloeophyllaceae</taxon>
        <taxon>Gloeophyllum</taxon>
    </lineage>
</organism>
<feature type="compositionally biased region" description="Acidic residues" evidence="1">
    <location>
        <begin position="205"/>
        <end position="224"/>
    </location>
</feature>
<evidence type="ECO:0000313" key="3">
    <source>
        <dbReference type="Proteomes" id="UP000030669"/>
    </source>
</evidence>
<feature type="region of interest" description="Disordered" evidence="1">
    <location>
        <begin position="205"/>
        <end position="258"/>
    </location>
</feature>
<accession>S7QF27</accession>
<reference evidence="2 3" key="1">
    <citation type="journal article" date="2012" name="Science">
        <title>The Paleozoic origin of enzymatic lignin decomposition reconstructed from 31 fungal genomes.</title>
        <authorList>
            <person name="Floudas D."/>
            <person name="Binder M."/>
            <person name="Riley R."/>
            <person name="Barry K."/>
            <person name="Blanchette R.A."/>
            <person name="Henrissat B."/>
            <person name="Martinez A.T."/>
            <person name="Otillar R."/>
            <person name="Spatafora J.W."/>
            <person name="Yadav J.S."/>
            <person name="Aerts A."/>
            <person name="Benoit I."/>
            <person name="Boyd A."/>
            <person name="Carlson A."/>
            <person name="Copeland A."/>
            <person name="Coutinho P.M."/>
            <person name="de Vries R.P."/>
            <person name="Ferreira P."/>
            <person name="Findley K."/>
            <person name="Foster B."/>
            <person name="Gaskell J."/>
            <person name="Glotzer D."/>
            <person name="Gorecki P."/>
            <person name="Heitman J."/>
            <person name="Hesse C."/>
            <person name="Hori C."/>
            <person name="Igarashi K."/>
            <person name="Jurgens J.A."/>
            <person name="Kallen N."/>
            <person name="Kersten P."/>
            <person name="Kohler A."/>
            <person name="Kuees U."/>
            <person name="Kumar T.K.A."/>
            <person name="Kuo A."/>
            <person name="LaButti K."/>
            <person name="Larrondo L.F."/>
            <person name="Lindquist E."/>
            <person name="Ling A."/>
            <person name="Lombard V."/>
            <person name="Lucas S."/>
            <person name="Lundell T."/>
            <person name="Martin R."/>
            <person name="McLaughlin D.J."/>
            <person name="Morgenstern I."/>
            <person name="Morin E."/>
            <person name="Murat C."/>
            <person name="Nagy L.G."/>
            <person name="Nolan M."/>
            <person name="Ohm R.A."/>
            <person name="Patyshakuliyeva A."/>
            <person name="Rokas A."/>
            <person name="Ruiz-Duenas F.J."/>
            <person name="Sabat G."/>
            <person name="Salamov A."/>
            <person name="Samejima M."/>
            <person name="Schmutz J."/>
            <person name="Slot J.C."/>
            <person name="St John F."/>
            <person name="Stenlid J."/>
            <person name="Sun H."/>
            <person name="Sun S."/>
            <person name="Syed K."/>
            <person name="Tsang A."/>
            <person name="Wiebenga A."/>
            <person name="Young D."/>
            <person name="Pisabarro A."/>
            <person name="Eastwood D.C."/>
            <person name="Martin F."/>
            <person name="Cullen D."/>
            <person name="Grigoriev I.V."/>
            <person name="Hibbett D.S."/>
        </authorList>
    </citation>
    <scope>NUCLEOTIDE SEQUENCE [LARGE SCALE GENOMIC DNA]</scope>
    <source>
        <strain evidence="2 3">ATCC 11539</strain>
    </source>
</reference>
<evidence type="ECO:0000256" key="1">
    <source>
        <dbReference type="SAM" id="MobiDB-lite"/>
    </source>
</evidence>
<gene>
    <name evidence="2" type="ORF">GLOTRDRAFT_114869</name>
</gene>